<dbReference type="AlphaFoldDB" id="A0A8C9HVQ9"/>
<dbReference type="Proteomes" id="UP000694416">
    <property type="component" value="Unplaced"/>
</dbReference>
<sequence>MGLELYLDLLSQPCHAVYIFAKKNGTPFGLPTVELTKGVHVHSAEGQRGPHVAACTKCLTTGIPRTCRPASARISTCHGSTRPCRVAAAGPCGRRRAMEGRDTSQDAQGMVLSLYKILFRPETKSWNARDCLIHSTCFIERKPRTRAKELFP</sequence>
<dbReference type="GO" id="GO:0004364">
    <property type="term" value="F:glutathione transferase activity"/>
    <property type="evidence" value="ECO:0007669"/>
    <property type="project" value="TreeGrafter"/>
</dbReference>
<name>A0A8C9HVQ9_9PRIM</name>
<dbReference type="Ensembl" id="ENSPTET00000038241.1">
    <property type="protein sequence ID" value="ENSPTEP00000027261.1"/>
    <property type="gene ID" value="ENSPTEG00000027138.1"/>
</dbReference>
<dbReference type="GO" id="GO:0006749">
    <property type="term" value="P:glutathione metabolic process"/>
    <property type="evidence" value="ECO:0007669"/>
    <property type="project" value="TreeGrafter"/>
</dbReference>
<reference evidence="1" key="1">
    <citation type="submission" date="2025-08" db="UniProtKB">
        <authorList>
            <consortium name="Ensembl"/>
        </authorList>
    </citation>
    <scope>IDENTIFICATION</scope>
</reference>
<dbReference type="PANTHER" id="PTHR43917:SF9">
    <property type="entry name" value="GLUTATHIONE S-TRANSFERASE THETA-1"/>
    <property type="match status" value="1"/>
</dbReference>
<organism evidence="1 2">
    <name type="scientific">Piliocolobus tephrosceles</name>
    <name type="common">Ugandan red Colobus</name>
    <dbReference type="NCBI Taxonomy" id="591936"/>
    <lineage>
        <taxon>Eukaryota</taxon>
        <taxon>Metazoa</taxon>
        <taxon>Chordata</taxon>
        <taxon>Craniata</taxon>
        <taxon>Vertebrata</taxon>
        <taxon>Euteleostomi</taxon>
        <taxon>Mammalia</taxon>
        <taxon>Eutheria</taxon>
        <taxon>Euarchontoglires</taxon>
        <taxon>Primates</taxon>
        <taxon>Haplorrhini</taxon>
        <taxon>Catarrhini</taxon>
        <taxon>Cercopithecidae</taxon>
        <taxon>Colobinae</taxon>
        <taxon>Piliocolobus</taxon>
    </lineage>
</organism>
<dbReference type="GO" id="GO:0005737">
    <property type="term" value="C:cytoplasm"/>
    <property type="evidence" value="ECO:0007669"/>
    <property type="project" value="TreeGrafter"/>
</dbReference>
<dbReference type="PANTHER" id="PTHR43917">
    <property type="match status" value="1"/>
</dbReference>
<accession>A0A8C9HVQ9</accession>
<dbReference type="InterPro" id="IPR051369">
    <property type="entry name" value="GST_Theta"/>
</dbReference>
<proteinExistence type="predicted"/>
<keyword evidence="2" id="KW-1185">Reference proteome</keyword>
<protein>
    <submittedName>
        <fullName evidence="1">Uncharacterized protein</fullName>
    </submittedName>
</protein>
<reference evidence="1" key="2">
    <citation type="submission" date="2025-09" db="UniProtKB">
        <authorList>
            <consortium name="Ensembl"/>
        </authorList>
    </citation>
    <scope>IDENTIFICATION</scope>
</reference>
<evidence type="ECO:0000313" key="2">
    <source>
        <dbReference type="Proteomes" id="UP000694416"/>
    </source>
</evidence>
<evidence type="ECO:0000313" key="1">
    <source>
        <dbReference type="Ensembl" id="ENSPTEP00000027261.1"/>
    </source>
</evidence>